<dbReference type="InterPro" id="IPR015231">
    <property type="entry name" value="DUF1934"/>
</dbReference>
<evidence type="ECO:0000313" key="2">
    <source>
        <dbReference type="Proteomes" id="UP000029622"/>
    </source>
</evidence>
<dbReference type="Proteomes" id="UP000029622">
    <property type="component" value="Unassembled WGS sequence"/>
</dbReference>
<gene>
    <name evidence="1" type="ORF">Y919_07970</name>
</gene>
<dbReference type="RefSeq" id="WP_035163802.1">
    <property type="nucleotide sequence ID" value="NZ_AZTB01000038.1"/>
</dbReference>
<dbReference type="Pfam" id="PF09148">
    <property type="entry name" value="DUF1934"/>
    <property type="match status" value="1"/>
</dbReference>
<name>A0A096BGY7_9FIRM</name>
<dbReference type="Gene3D" id="2.40.128.20">
    <property type="match status" value="1"/>
</dbReference>
<organism evidence="1 2">
    <name type="scientific">Caloranaerobacter azorensis H53214</name>
    <dbReference type="NCBI Taxonomy" id="1156417"/>
    <lineage>
        <taxon>Bacteria</taxon>
        <taxon>Bacillati</taxon>
        <taxon>Bacillota</taxon>
        <taxon>Tissierellia</taxon>
        <taxon>Tissierellales</taxon>
        <taxon>Thermohalobacteraceae</taxon>
        <taxon>Caloranaerobacter</taxon>
    </lineage>
</organism>
<proteinExistence type="predicted"/>
<protein>
    <submittedName>
        <fullName evidence="1">Calycin</fullName>
    </submittedName>
</protein>
<comment type="caution">
    <text evidence="1">The sequence shown here is derived from an EMBL/GenBank/DDBJ whole genome shotgun (WGS) entry which is preliminary data.</text>
</comment>
<evidence type="ECO:0000313" key="1">
    <source>
        <dbReference type="EMBL" id="KGG80137.1"/>
    </source>
</evidence>
<dbReference type="AlphaFoldDB" id="A0A096BGY7"/>
<dbReference type="SUPFAM" id="SSF50814">
    <property type="entry name" value="Lipocalins"/>
    <property type="match status" value="1"/>
</dbReference>
<sequence>MKDVVLKIKGIQKNLDGEDNTIELITEGKFYKKNGAYYLVYEESEISGMEGSTTTLRIQDDKILMKRFGTSNSKLIFEKNKRHKTSYHTQYGDFDMEVMTNKIEVDISDLGKGSIKLSYRLVISNAVESNNQLTIDIS</sequence>
<accession>A0A096BGY7</accession>
<reference evidence="1 2" key="1">
    <citation type="submission" date="2013-12" db="EMBL/GenBank/DDBJ databases">
        <title>Draft genome sequence of Caloranaerobacter sp. H53214.</title>
        <authorList>
            <person name="Jiang L.J."/>
            <person name="Shao Z.Z."/>
            <person name="Long M.N."/>
        </authorList>
    </citation>
    <scope>NUCLEOTIDE SEQUENCE [LARGE SCALE GENOMIC DNA]</scope>
    <source>
        <strain evidence="1 2">H53214</strain>
    </source>
</reference>
<dbReference type="InterPro" id="IPR012674">
    <property type="entry name" value="Calycin"/>
</dbReference>
<dbReference type="EMBL" id="AZTB01000038">
    <property type="protein sequence ID" value="KGG80137.1"/>
    <property type="molecule type" value="Genomic_DNA"/>
</dbReference>
<dbReference type="STRING" id="1156417.Y919_07970"/>